<evidence type="ECO:0000313" key="2">
    <source>
        <dbReference type="EMBL" id="MPL98082.1"/>
    </source>
</evidence>
<dbReference type="GO" id="GO:0046820">
    <property type="term" value="F:4-amino-4-deoxychorismate synthase activity"/>
    <property type="evidence" value="ECO:0007669"/>
    <property type="project" value="UniProtKB-EC"/>
</dbReference>
<dbReference type="SUPFAM" id="SSF56322">
    <property type="entry name" value="ADC synthase"/>
    <property type="match status" value="1"/>
</dbReference>
<dbReference type="Gene3D" id="3.60.120.10">
    <property type="entry name" value="Anthranilate synthase"/>
    <property type="match status" value="1"/>
</dbReference>
<dbReference type="EMBL" id="VSSQ01000589">
    <property type="protein sequence ID" value="MPL98082.1"/>
    <property type="molecule type" value="Genomic_DNA"/>
</dbReference>
<comment type="caution">
    <text evidence="2">The sequence shown here is derived from an EMBL/GenBank/DDBJ whole genome shotgun (WGS) entry which is preliminary data.</text>
</comment>
<feature type="domain" description="Chorismate-utilising enzyme C-terminal" evidence="1">
    <location>
        <begin position="66"/>
        <end position="310"/>
    </location>
</feature>
<proteinExistence type="predicted"/>
<sequence length="318" mass="36089">MDDYSSRGMPYLFAFDYELNEGLFIESPHNQSEVLFKFSNGTNFRRDFIIENSQEHLKILHTDTLDTYRNKFNIIIQGLSRGDSYLANLTCKSRISTDLDPIMILSSTYSPFALYVPDRFLSFSPERFVKVENGIISSFPMKGTIDANIPYAESSILNNYKESSEHATITDLIRNDIGMVSDNVWVERYRYIDKISTDRGEILQVSSDIRGRLKQEFSNSLGSLILSLLPAGSISGAPKRSTVELIAKAEFIPRGFYTGIAGFFDGNSLDSAVLIRYIEFDKEGGIFYRSGGGITINSNVDEEYMEMINKIYLPLRRC</sequence>
<organism evidence="2">
    <name type="scientific">bioreactor metagenome</name>
    <dbReference type="NCBI Taxonomy" id="1076179"/>
    <lineage>
        <taxon>unclassified sequences</taxon>
        <taxon>metagenomes</taxon>
        <taxon>ecological metagenomes</taxon>
    </lineage>
</organism>
<dbReference type="Pfam" id="PF00425">
    <property type="entry name" value="Chorismate_bind"/>
    <property type="match status" value="1"/>
</dbReference>
<evidence type="ECO:0000259" key="1">
    <source>
        <dbReference type="Pfam" id="PF00425"/>
    </source>
</evidence>
<dbReference type="GO" id="GO:0000162">
    <property type="term" value="P:L-tryptophan biosynthetic process"/>
    <property type="evidence" value="ECO:0007669"/>
    <property type="project" value="TreeGrafter"/>
</dbReference>
<keyword evidence="2" id="KW-0032">Aminotransferase</keyword>
<dbReference type="InterPro" id="IPR019999">
    <property type="entry name" value="Anth_synth_I-like"/>
</dbReference>
<dbReference type="EC" id="2.6.1.85" evidence="2"/>
<dbReference type="AlphaFoldDB" id="A0A644W641"/>
<dbReference type="InterPro" id="IPR005801">
    <property type="entry name" value="ADC_synthase"/>
</dbReference>
<reference evidence="2" key="1">
    <citation type="submission" date="2019-08" db="EMBL/GenBank/DDBJ databases">
        <authorList>
            <person name="Kucharzyk K."/>
            <person name="Murdoch R.W."/>
            <person name="Higgins S."/>
            <person name="Loffler F."/>
        </authorList>
    </citation>
    <scope>NUCLEOTIDE SEQUENCE</scope>
</reference>
<dbReference type="InterPro" id="IPR015890">
    <property type="entry name" value="Chorismate_C"/>
</dbReference>
<dbReference type="NCBIfam" id="NF005486">
    <property type="entry name" value="PRK07093.1"/>
    <property type="match status" value="1"/>
</dbReference>
<protein>
    <submittedName>
        <fullName evidence="2">Aminodeoxychorismate synthase component 1</fullName>
        <ecNumber evidence="2">2.6.1.85</ecNumber>
    </submittedName>
</protein>
<accession>A0A644W641</accession>
<keyword evidence="2" id="KW-0808">Transferase</keyword>
<dbReference type="PRINTS" id="PR00095">
    <property type="entry name" value="ANTSNTHASEI"/>
</dbReference>
<name>A0A644W641_9ZZZZ</name>
<gene>
    <name evidence="2" type="primary">pabB_2</name>
    <name evidence="2" type="ORF">SDC9_44280</name>
</gene>
<dbReference type="PANTHER" id="PTHR11236:SF50">
    <property type="entry name" value="AMINODEOXYCHORISMATE SYNTHASE COMPONENT 1"/>
    <property type="match status" value="1"/>
</dbReference>
<dbReference type="PANTHER" id="PTHR11236">
    <property type="entry name" value="AMINOBENZOATE/ANTHRANILATE SYNTHASE"/>
    <property type="match status" value="1"/>
</dbReference>